<dbReference type="GO" id="GO:0006109">
    <property type="term" value="P:regulation of carbohydrate metabolic process"/>
    <property type="evidence" value="ECO:0007669"/>
    <property type="project" value="UniProtKB-UniRule"/>
</dbReference>
<evidence type="ECO:0000256" key="6">
    <source>
        <dbReference type="SAM" id="MobiDB-lite"/>
    </source>
</evidence>
<dbReference type="GO" id="GO:0006402">
    <property type="term" value="P:mRNA catabolic process"/>
    <property type="evidence" value="ECO:0007669"/>
    <property type="project" value="InterPro"/>
</dbReference>
<sequence>MLILTRRVGEAIKISDSITVVVLGVKGSQVRLGIEAPKGVAVDRQEIADRKAAGAPHTGRAADPVLPQGDPLYGNRTEAEWRQLLADEAAASASEQEVQHGL</sequence>
<comment type="similarity">
    <text evidence="5">Belongs to the CsrA/RsmA family.</text>
</comment>
<feature type="region of interest" description="Disordered" evidence="6">
    <location>
        <begin position="50"/>
        <end position="74"/>
    </location>
</feature>
<dbReference type="NCBIfam" id="NF002469">
    <property type="entry name" value="PRK01712.1"/>
    <property type="match status" value="1"/>
</dbReference>
<protein>
    <recommendedName>
        <fullName evidence="5">Translational regulator CsrA</fullName>
    </recommendedName>
    <alternativeName>
        <fullName evidence="5">Carbon storage regulator</fullName>
    </alternativeName>
</protein>
<comment type="subunit">
    <text evidence="5">Homodimer; the beta-strands of each monomer intercalate to form a hydrophobic core, while the alpha-helices form wings that extend away from the core.</text>
</comment>
<reference evidence="7 8" key="1">
    <citation type="submission" date="2016-08" db="EMBL/GenBank/DDBJ databases">
        <authorList>
            <person name="Seilhamer J.J."/>
        </authorList>
    </citation>
    <scope>NUCLEOTIDE SEQUENCE [LARGE SCALE GENOMIC DNA]</scope>
    <source>
        <strain evidence="7 8">KT-27</strain>
    </source>
</reference>
<evidence type="ECO:0000256" key="1">
    <source>
        <dbReference type="ARBA" id="ARBA00022490"/>
    </source>
</evidence>
<organism evidence="7 8">
    <name type="scientific">Pseudomonas putida</name>
    <name type="common">Arthrobacter siderocapsulatus</name>
    <dbReference type="NCBI Taxonomy" id="303"/>
    <lineage>
        <taxon>Bacteria</taxon>
        <taxon>Pseudomonadati</taxon>
        <taxon>Pseudomonadota</taxon>
        <taxon>Gammaproteobacteria</taxon>
        <taxon>Pseudomonadales</taxon>
        <taxon>Pseudomonadaceae</taxon>
        <taxon>Pseudomonas</taxon>
    </lineage>
</organism>
<evidence type="ECO:0000313" key="8">
    <source>
        <dbReference type="Proteomes" id="UP000237194"/>
    </source>
</evidence>
<comment type="caution">
    <text evidence="7">The sequence shown here is derived from an EMBL/GenBank/DDBJ whole genome shotgun (WGS) entry which is preliminary data.</text>
</comment>
<evidence type="ECO:0000256" key="4">
    <source>
        <dbReference type="ARBA" id="ARBA00023159"/>
    </source>
</evidence>
<dbReference type="Pfam" id="PF02599">
    <property type="entry name" value="CsrA"/>
    <property type="match status" value="1"/>
</dbReference>
<name>A0A2S3WB74_PSEPU</name>
<evidence type="ECO:0000313" key="7">
    <source>
        <dbReference type="EMBL" id="POF88189.1"/>
    </source>
</evidence>
<dbReference type="NCBIfam" id="TIGR00202">
    <property type="entry name" value="csrA"/>
    <property type="match status" value="1"/>
</dbReference>
<dbReference type="EMBL" id="MIND01000018">
    <property type="protein sequence ID" value="POF88189.1"/>
    <property type="molecule type" value="Genomic_DNA"/>
</dbReference>
<dbReference type="Proteomes" id="UP000237194">
    <property type="component" value="Unassembled WGS sequence"/>
</dbReference>
<dbReference type="AlphaFoldDB" id="A0A2S3WB74"/>
<dbReference type="GO" id="GO:0048027">
    <property type="term" value="F:mRNA 5'-UTR binding"/>
    <property type="evidence" value="ECO:0007669"/>
    <property type="project" value="UniProtKB-UniRule"/>
</dbReference>
<dbReference type="InterPro" id="IPR003751">
    <property type="entry name" value="CsrA"/>
</dbReference>
<proteinExistence type="inferred from homology"/>
<evidence type="ECO:0000256" key="5">
    <source>
        <dbReference type="HAMAP-Rule" id="MF_00167"/>
    </source>
</evidence>
<dbReference type="Gene3D" id="2.60.40.4380">
    <property type="entry name" value="Translational regulator CsrA"/>
    <property type="match status" value="1"/>
</dbReference>
<comment type="function">
    <text evidence="5">A key translational regulator that binds mRNA to regulate translation initiation and/or mRNA stability. Mediates global changes in gene expression, shifting from rapid growth to stress survival by linking envelope stress, the stringent response and the catabolite repression systems. Usually binds in the 5'-UTR; binding at or near the Shine-Dalgarno sequence prevents ribosome-binding, repressing translation, binding elsewhere in the 5'-UTR can activate translation and/or stabilize the mRNA. Its function is antagonized by small RNA(s).</text>
</comment>
<comment type="subcellular location">
    <subcellularLocation>
        <location evidence="5">Cytoplasm</location>
    </subcellularLocation>
</comment>
<keyword evidence="2 5" id="KW-0810">Translation regulation</keyword>
<evidence type="ECO:0000256" key="3">
    <source>
        <dbReference type="ARBA" id="ARBA00022884"/>
    </source>
</evidence>
<dbReference type="GO" id="GO:0045948">
    <property type="term" value="P:positive regulation of translational initiation"/>
    <property type="evidence" value="ECO:0007669"/>
    <property type="project" value="UniProtKB-UniRule"/>
</dbReference>
<dbReference type="GO" id="GO:0005829">
    <property type="term" value="C:cytosol"/>
    <property type="evidence" value="ECO:0007669"/>
    <property type="project" value="TreeGrafter"/>
</dbReference>
<dbReference type="PANTHER" id="PTHR34984">
    <property type="entry name" value="CARBON STORAGE REGULATOR"/>
    <property type="match status" value="1"/>
</dbReference>
<reference evidence="7 8" key="2">
    <citation type="submission" date="2018-03" db="EMBL/GenBank/DDBJ databases">
        <title>Draft genome of Pseudomonas putida strain KT-27.</title>
        <authorList>
            <person name="Yoshizawa S."/>
            <person name="Khan N.H."/>
            <person name="Nishimura M."/>
            <person name="Chiura H.X."/>
            <person name="Ogura Y."/>
            <person name="Hayashi T."/>
            <person name="Kogure K."/>
        </authorList>
    </citation>
    <scope>NUCLEOTIDE SEQUENCE [LARGE SCALE GENOMIC DNA]</scope>
    <source>
        <strain evidence="7 8">KT-27</strain>
    </source>
</reference>
<keyword evidence="1 5" id="KW-0963">Cytoplasm</keyword>
<dbReference type="SUPFAM" id="SSF117130">
    <property type="entry name" value="CsrA-like"/>
    <property type="match status" value="1"/>
</dbReference>
<accession>A0A2S3WB74</accession>
<keyword evidence="3 5" id="KW-0694">RNA-binding</keyword>
<dbReference type="InterPro" id="IPR036107">
    <property type="entry name" value="CsrA_sf"/>
</dbReference>
<gene>
    <name evidence="5" type="primary">csrA</name>
    <name evidence="7" type="ORF">BGP80_09485</name>
</gene>
<dbReference type="HAMAP" id="MF_00167">
    <property type="entry name" value="CsrA"/>
    <property type="match status" value="1"/>
</dbReference>
<keyword evidence="5" id="KW-0678">Repressor</keyword>
<dbReference type="GO" id="GO:0045947">
    <property type="term" value="P:negative regulation of translational initiation"/>
    <property type="evidence" value="ECO:0007669"/>
    <property type="project" value="UniProtKB-UniRule"/>
</dbReference>
<keyword evidence="4 5" id="KW-0010">Activator</keyword>
<dbReference type="PANTHER" id="PTHR34984:SF1">
    <property type="entry name" value="CARBON STORAGE REGULATOR"/>
    <property type="match status" value="1"/>
</dbReference>
<evidence type="ECO:0000256" key="2">
    <source>
        <dbReference type="ARBA" id="ARBA00022845"/>
    </source>
</evidence>